<dbReference type="InterPro" id="IPR005133">
    <property type="entry name" value="PhaG_MnhG_YufB"/>
</dbReference>
<keyword evidence="2" id="KW-0812">Transmembrane</keyword>
<dbReference type="NCBIfam" id="TIGR01300">
    <property type="entry name" value="CPA3_mnhG_phaG"/>
    <property type="match status" value="1"/>
</dbReference>
<evidence type="ECO:0000256" key="1">
    <source>
        <dbReference type="SAM" id="MobiDB-lite"/>
    </source>
</evidence>
<comment type="caution">
    <text evidence="3">The sequence shown here is derived from an EMBL/GenBank/DDBJ whole genome shotgun (WGS) entry which is preliminary data.</text>
</comment>
<feature type="transmembrane region" description="Helical" evidence="2">
    <location>
        <begin position="46"/>
        <end position="65"/>
    </location>
</feature>
<evidence type="ECO:0000313" key="4">
    <source>
        <dbReference type="Proteomes" id="UP001595536"/>
    </source>
</evidence>
<accession>A0ABV7LAM7</accession>
<feature type="compositionally biased region" description="Low complexity" evidence="1">
    <location>
        <begin position="125"/>
        <end position="134"/>
    </location>
</feature>
<feature type="transmembrane region" description="Helical" evidence="2">
    <location>
        <begin position="12"/>
        <end position="34"/>
    </location>
</feature>
<gene>
    <name evidence="3" type="primary">mnhG</name>
    <name evidence="3" type="ORF">ACFOEX_00645</name>
</gene>
<sequence length="141" mass="14890">MIAIHALPAWAALLVALLTLAGAALTLTGTVGLLRLRTFYERVHAPTLGATLGLGFILLGSMLYFSVSETRPVVHEILIGVFVTVTTPVTMLMLTQAALYRDRAEGKAPKSTDAPPLVKDKAPPLEEILPGGLPADPGHTK</sequence>
<organism evidence="3 4">
    <name type="scientific">Camelimonas abortus</name>
    <dbReference type="NCBI Taxonomy" id="1017184"/>
    <lineage>
        <taxon>Bacteria</taxon>
        <taxon>Pseudomonadati</taxon>
        <taxon>Pseudomonadota</taxon>
        <taxon>Alphaproteobacteria</taxon>
        <taxon>Hyphomicrobiales</taxon>
        <taxon>Chelatococcaceae</taxon>
        <taxon>Camelimonas</taxon>
    </lineage>
</organism>
<dbReference type="RefSeq" id="WP_376832102.1">
    <property type="nucleotide sequence ID" value="NZ_JBHLWR010000006.1"/>
</dbReference>
<keyword evidence="2" id="KW-0472">Membrane</keyword>
<keyword evidence="2" id="KW-1133">Transmembrane helix</keyword>
<dbReference type="EMBL" id="JBHRUV010000004">
    <property type="protein sequence ID" value="MFC3264868.1"/>
    <property type="molecule type" value="Genomic_DNA"/>
</dbReference>
<dbReference type="Proteomes" id="UP001595536">
    <property type="component" value="Unassembled WGS sequence"/>
</dbReference>
<dbReference type="Pfam" id="PF03334">
    <property type="entry name" value="PhaG_MnhG_YufB"/>
    <property type="match status" value="1"/>
</dbReference>
<evidence type="ECO:0000256" key="2">
    <source>
        <dbReference type="SAM" id="Phobius"/>
    </source>
</evidence>
<evidence type="ECO:0000313" key="3">
    <source>
        <dbReference type="EMBL" id="MFC3264868.1"/>
    </source>
</evidence>
<keyword evidence="4" id="KW-1185">Reference proteome</keyword>
<reference evidence="4" key="1">
    <citation type="journal article" date="2019" name="Int. J. Syst. Evol. Microbiol.">
        <title>The Global Catalogue of Microorganisms (GCM) 10K type strain sequencing project: providing services to taxonomists for standard genome sequencing and annotation.</title>
        <authorList>
            <consortium name="The Broad Institute Genomics Platform"/>
            <consortium name="The Broad Institute Genome Sequencing Center for Infectious Disease"/>
            <person name="Wu L."/>
            <person name="Ma J."/>
        </authorList>
    </citation>
    <scope>NUCLEOTIDE SEQUENCE [LARGE SCALE GENOMIC DNA]</scope>
    <source>
        <strain evidence="4">CCM 7941</strain>
    </source>
</reference>
<dbReference type="PANTHER" id="PTHR34703:SF1">
    <property type="entry name" value="ANTIPORTER SUBUNIT MNHG2-RELATED"/>
    <property type="match status" value="1"/>
</dbReference>
<name>A0ABV7LAM7_9HYPH</name>
<feature type="region of interest" description="Disordered" evidence="1">
    <location>
        <begin position="105"/>
        <end position="141"/>
    </location>
</feature>
<dbReference type="PANTHER" id="PTHR34703">
    <property type="entry name" value="ANTIPORTER SUBUNIT MNHG2-RELATED"/>
    <property type="match status" value="1"/>
</dbReference>
<feature type="transmembrane region" description="Helical" evidence="2">
    <location>
        <begin position="77"/>
        <end position="100"/>
    </location>
</feature>
<protein>
    <submittedName>
        <fullName evidence="3">Monovalent cation/H(+) antiporter subunit G</fullName>
    </submittedName>
</protein>
<proteinExistence type="predicted"/>